<keyword evidence="4" id="KW-0677">Repeat</keyword>
<dbReference type="FunFam" id="1.25.40.180:FF:000009">
    <property type="entry name" value="programmed cell death protein 4"/>
    <property type="match status" value="1"/>
</dbReference>
<gene>
    <name evidence="8" type="ORF">ZOSMA_409G00060</name>
</gene>
<keyword evidence="3" id="KW-0963">Cytoplasm</keyword>
<sequence>MAEDPEDSPKYEEMQEEMTMIIREFFLNDDVNQVETDLRELNWNFYHYYFVKKLVSMAMDRHDREKEMAASLISSLYDVVFDSATIRKAFTKLVVSAEDLILDVPNIIDVVSLFIARAVIDEVLPPSFLTKILNTLNEDSIAVQIAVRAQKVYLTGTLKVDNILHRWSSS</sequence>
<dbReference type="GO" id="GO:0005737">
    <property type="term" value="C:cytoplasm"/>
    <property type="evidence" value="ECO:0007669"/>
    <property type="project" value="UniProtKB-SubCell"/>
</dbReference>
<keyword evidence="6" id="KW-0539">Nucleus</keyword>
<evidence type="ECO:0000256" key="4">
    <source>
        <dbReference type="ARBA" id="ARBA00022737"/>
    </source>
</evidence>
<evidence type="ECO:0000256" key="2">
    <source>
        <dbReference type="ARBA" id="ARBA00005497"/>
    </source>
</evidence>
<dbReference type="STRING" id="29655.A0A0K9P388"/>
<protein>
    <recommendedName>
        <fullName evidence="7">MI domain-containing protein</fullName>
    </recommendedName>
</protein>
<dbReference type="InterPro" id="IPR016024">
    <property type="entry name" value="ARM-type_fold"/>
</dbReference>
<dbReference type="Proteomes" id="UP000036987">
    <property type="component" value="Unassembled WGS sequence"/>
</dbReference>
<dbReference type="GO" id="GO:0006417">
    <property type="term" value="P:regulation of translation"/>
    <property type="evidence" value="ECO:0007669"/>
    <property type="project" value="UniProtKB-KW"/>
</dbReference>
<evidence type="ECO:0000256" key="6">
    <source>
        <dbReference type="ARBA" id="ARBA00023242"/>
    </source>
</evidence>
<comment type="similarity">
    <text evidence="2">Belongs to the PDCD4 family.</text>
</comment>
<dbReference type="Gene3D" id="1.25.40.180">
    <property type="match status" value="1"/>
</dbReference>
<dbReference type="PANTHER" id="PTHR12626:SF2">
    <property type="entry name" value="MA3 DOMAIN-CONTAINING TRANSLATION REGULATORY FACTOR 2"/>
    <property type="match status" value="1"/>
</dbReference>
<keyword evidence="5" id="KW-0810">Translation regulation</keyword>
<reference evidence="9" key="1">
    <citation type="journal article" date="2016" name="Nature">
        <title>The genome of the seagrass Zostera marina reveals angiosperm adaptation to the sea.</title>
        <authorList>
            <person name="Olsen J.L."/>
            <person name="Rouze P."/>
            <person name="Verhelst B."/>
            <person name="Lin Y.-C."/>
            <person name="Bayer T."/>
            <person name="Collen J."/>
            <person name="Dattolo E."/>
            <person name="De Paoli E."/>
            <person name="Dittami S."/>
            <person name="Maumus F."/>
            <person name="Michel G."/>
            <person name="Kersting A."/>
            <person name="Lauritano C."/>
            <person name="Lohaus R."/>
            <person name="Toepel M."/>
            <person name="Tonon T."/>
            <person name="Vanneste K."/>
            <person name="Amirebrahimi M."/>
            <person name="Brakel J."/>
            <person name="Bostroem C."/>
            <person name="Chovatia M."/>
            <person name="Grimwood J."/>
            <person name="Jenkins J.W."/>
            <person name="Jueterbock A."/>
            <person name="Mraz A."/>
            <person name="Stam W.T."/>
            <person name="Tice H."/>
            <person name="Bornberg-Bauer E."/>
            <person name="Green P.J."/>
            <person name="Pearson G.A."/>
            <person name="Procaccini G."/>
            <person name="Duarte C.M."/>
            <person name="Schmutz J."/>
            <person name="Reusch T.B.H."/>
            <person name="Van de Peer Y."/>
        </authorList>
    </citation>
    <scope>NUCLEOTIDE SEQUENCE [LARGE SCALE GENOMIC DNA]</scope>
    <source>
        <strain evidence="9">cv. Finnish</strain>
    </source>
</reference>
<dbReference type="OrthoDB" id="414546at2759"/>
<dbReference type="EMBL" id="LFYR01001236">
    <property type="protein sequence ID" value="KMZ63448.1"/>
    <property type="molecule type" value="Genomic_DNA"/>
</dbReference>
<feature type="domain" description="MI" evidence="7">
    <location>
        <begin position="13"/>
        <end position="134"/>
    </location>
</feature>
<evidence type="ECO:0000256" key="1">
    <source>
        <dbReference type="ARBA" id="ARBA00004496"/>
    </source>
</evidence>
<keyword evidence="9" id="KW-1185">Reference proteome</keyword>
<dbReference type="GO" id="GO:0045892">
    <property type="term" value="P:negative regulation of DNA-templated transcription"/>
    <property type="evidence" value="ECO:0007669"/>
    <property type="project" value="InterPro"/>
</dbReference>
<dbReference type="InterPro" id="IPR039778">
    <property type="entry name" value="PDCD4"/>
</dbReference>
<accession>A0A0K9P388</accession>
<evidence type="ECO:0000313" key="8">
    <source>
        <dbReference type="EMBL" id="KMZ63448.1"/>
    </source>
</evidence>
<dbReference type="SUPFAM" id="SSF48371">
    <property type="entry name" value="ARM repeat"/>
    <property type="match status" value="1"/>
</dbReference>
<dbReference type="PROSITE" id="PS51366">
    <property type="entry name" value="MI"/>
    <property type="match status" value="1"/>
</dbReference>
<evidence type="ECO:0000256" key="5">
    <source>
        <dbReference type="ARBA" id="ARBA00022845"/>
    </source>
</evidence>
<dbReference type="InterPro" id="IPR003891">
    <property type="entry name" value="Initiation_fac_eIF4g_MI"/>
</dbReference>
<dbReference type="AlphaFoldDB" id="A0A0K9P388"/>
<dbReference type="Pfam" id="PF02847">
    <property type="entry name" value="MA3"/>
    <property type="match status" value="1"/>
</dbReference>
<evidence type="ECO:0000256" key="3">
    <source>
        <dbReference type="ARBA" id="ARBA00022490"/>
    </source>
</evidence>
<evidence type="ECO:0000259" key="7">
    <source>
        <dbReference type="PROSITE" id="PS51366"/>
    </source>
</evidence>
<organism evidence="8 9">
    <name type="scientific">Zostera marina</name>
    <name type="common">Eelgrass</name>
    <dbReference type="NCBI Taxonomy" id="29655"/>
    <lineage>
        <taxon>Eukaryota</taxon>
        <taxon>Viridiplantae</taxon>
        <taxon>Streptophyta</taxon>
        <taxon>Embryophyta</taxon>
        <taxon>Tracheophyta</taxon>
        <taxon>Spermatophyta</taxon>
        <taxon>Magnoliopsida</taxon>
        <taxon>Liliopsida</taxon>
        <taxon>Zosteraceae</taxon>
        <taxon>Zostera</taxon>
    </lineage>
</organism>
<comment type="caution">
    <text evidence="8">The sequence shown here is derived from an EMBL/GenBank/DDBJ whole genome shotgun (WGS) entry which is preliminary data.</text>
</comment>
<proteinExistence type="inferred from homology"/>
<comment type="subcellular location">
    <subcellularLocation>
        <location evidence="1">Cytoplasm</location>
    </subcellularLocation>
</comment>
<dbReference type="PANTHER" id="PTHR12626">
    <property type="entry name" value="PROGRAMMED CELL DEATH 4"/>
    <property type="match status" value="1"/>
</dbReference>
<dbReference type="SMART" id="SM00544">
    <property type="entry name" value="MA3"/>
    <property type="match status" value="1"/>
</dbReference>
<name>A0A0K9P388_ZOSMR</name>
<dbReference type="OMA" id="MTMIIRE"/>
<evidence type="ECO:0000313" key="9">
    <source>
        <dbReference type="Proteomes" id="UP000036987"/>
    </source>
</evidence>